<dbReference type="GeneID" id="55968148"/>
<keyword evidence="1" id="KW-0521">NADP</keyword>
<dbReference type="Gene3D" id="3.90.25.10">
    <property type="entry name" value="UDP-galactose 4-epimerase, domain 1"/>
    <property type="match status" value="1"/>
</dbReference>
<dbReference type="SUPFAM" id="SSF51735">
    <property type="entry name" value="NAD(P)-binding Rossmann-fold domains"/>
    <property type="match status" value="1"/>
</dbReference>
<dbReference type="OrthoDB" id="16464at2759"/>
<name>A0A9P4YTR7_9HYPO</name>
<dbReference type="EMBL" id="JAANYQ010000012">
    <property type="protein sequence ID" value="KAF4121511.1"/>
    <property type="molecule type" value="Genomic_DNA"/>
</dbReference>
<dbReference type="InterPro" id="IPR050005">
    <property type="entry name" value="DenD"/>
</dbReference>
<evidence type="ECO:0000313" key="5">
    <source>
        <dbReference type="Proteomes" id="UP000749293"/>
    </source>
</evidence>
<gene>
    <name evidence="4" type="ORF">GMORB2_1918</name>
</gene>
<dbReference type="Gene3D" id="3.40.50.720">
    <property type="entry name" value="NAD(P)-binding Rossmann-like Domain"/>
    <property type="match status" value="1"/>
</dbReference>
<dbReference type="AlphaFoldDB" id="A0A9P4YTR7"/>
<dbReference type="GO" id="GO:0016491">
    <property type="term" value="F:oxidoreductase activity"/>
    <property type="evidence" value="ECO:0007669"/>
    <property type="project" value="InterPro"/>
</dbReference>
<dbReference type="InterPro" id="IPR001509">
    <property type="entry name" value="Epimerase_deHydtase"/>
</dbReference>
<sequence>MKILITGAAGLVGQHLAAALLNDGSGKYTVTLTDIVEPPIPSGVKHPGKATAIKADLLEESDRVVDPDLDAVYMFHGIMSSGAEANFDLGFKVNFDATRILLDRLRQTRPGVKVLYTSSQAVYGGDVTEPVDEGVRATPQTSYGCEKMMCEYLINEYHRRGFVSALVFRLPTVSVRPGKPTAAASSFLSGMIREPMQGLECVVPVEDRSFAHWICSPRTLVLNLVHALTLPRDALPDHDRVVLLPGIGVSVQEMRDSLARVAGEDKLALIREEEDPVTKAILYSWPATYDNSRAFSLGFRRDDSFDTIVQDFKATLAN</sequence>
<keyword evidence="2" id="KW-0119">Carbohydrate metabolism</keyword>
<dbReference type="NCBIfam" id="NF043036">
    <property type="entry name" value="ErythonDh"/>
    <property type="match status" value="1"/>
</dbReference>
<comment type="caution">
    <text evidence="4">The sequence shown here is derived from an EMBL/GenBank/DDBJ whole genome shotgun (WGS) entry which is preliminary data.</text>
</comment>
<organism evidence="4 5">
    <name type="scientific">Geosmithia morbida</name>
    <dbReference type="NCBI Taxonomy" id="1094350"/>
    <lineage>
        <taxon>Eukaryota</taxon>
        <taxon>Fungi</taxon>
        <taxon>Dikarya</taxon>
        <taxon>Ascomycota</taxon>
        <taxon>Pezizomycotina</taxon>
        <taxon>Sordariomycetes</taxon>
        <taxon>Hypocreomycetidae</taxon>
        <taxon>Hypocreales</taxon>
        <taxon>Bionectriaceae</taxon>
        <taxon>Geosmithia</taxon>
    </lineage>
</organism>
<evidence type="ECO:0000259" key="3">
    <source>
        <dbReference type="Pfam" id="PF01370"/>
    </source>
</evidence>
<dbReference type="Proteomes" id="UP000749293">
    <property type="component" value="Unassembled WGS sequence"/>
</dbReference>
<dbReference type="Pfam" id="PF01370">
    <property type="entry name" value="Epimerase"/>
    <property type="match status" value="1"/>
</dbReference>
<evidence type="ECO:0000313" key="4">
    <source>
        <dbReference type="EMBL" id="KAF4121511.1"/>
    </source>
</evidence>
<dbReference type="PANTHER" id="PTHR43103:SF3">
    <property type="entry name" value="ADP-L-GLYCERO-D-MANNO-HEPTOSE-6-EPIMERASE"/>
    <property type="match status" value="1"/>
</dbReference>
<dbReference type="PANTHER" id="PTHR43103">
    <property type="entry name" value="NUCLEOSIDE-DIPHOSPHATE-SUGAR EPIMERASE"/>
    <property type="match status" value="1"/>
</dbReference>
<accession>A0A9P4YTR7</accession>
<protein>
    <submittedName>
        <fullName evidence="4">Nucleoside-diphosphate-sugar epimerase</fullName>
    </submittedName>
</protein>
<dbReference type="CDD" id="cd05238">
    <property type="entry name" value="Gne_like_SDR_e"/>
    <property type="match status" value="1"/>
</dbReference>
<feature type="domain" description="NAD-dependent epimerase/dehydratase" evidence="3">
    <location>
        <begin position="3"/>
        <end position="203"/>
    </location>
</feature>
<evidence type="ECO:0000256" key="2">
    <source>
        <dbReference type="ARBA" id="ARBA00023277"/>
    </source>
</evidence>
<dbReference type="RefSeq" id="XP_035320163.1">
    <property type="nucleotide sequence ID" value="XM_035463899.1"/>
</dbReference>
<proteinExistence type="predicted"/>
<keyword evidence="5" id="KW-1185">Reference proteome</keyword>
<evidence type="ECO:0000256" key="1">
    <source>
        <dbReference type="ARBA" id="ARBA00022857"/>
    </source>
</evidence>
<reference evidence="4" key="1">
    <citation type="submission" date="2020-03" db="EMBL/GenBank/DDBJ databases">
        <title>Site-based positive gene gene selection in Geosmithia morbida across the United States reveals a broad range of putative effectors and factors for local host and environmental adapation.</title>
        <authorList>
            <person name="Onufrak A."/>
            <person name="Murdoch R.W."/>
            <person name="Gazis R."/>
            <person name="Huff M."/>
            <person name="Staton M."/>
            <person name="Klingeman W."/>
            <person name="Hadziabdic D."/>
        </authorList>
    </citation>
    <scope>NUCLEOTIDE SEQUENCE</scope>
    <source>
        <strain evidence="4">1262</strain>
    </source>
</reference>
<dbReference type="InterPro" id="IPR036291">
    <property type="entry name" value="NAD(P)-bd_dom_sf"/>
</dbReference>